<keyword evidence="5" id="KW-0411">Iron-sulfur</keyword>
<dbReference type="SFLD" id="SFLDS00029">
    <property type="entry name" value="Radical_SAM"/>
    <property type="match status" value="1"/>
</dbReference>
<evidence type="ECO:0000256" key="1">
    <source>
        <dbReference type="ARBA" id="ARBA00001966"/>
    </source>
</evidence>
<dbReference type="SFLD" id="SFLDG01067">
    <property type="entry name" value="SPASM/twitch_domain_containing"/>
    <property type="match status" value="1"/>
</dbReference>
<evidence type="ECO:0000256" key="5">
    <source>
        <dbReference type="ARBA" id="ARBA00023014"/>
    </source>
</evidence>
<evidence type="ECO:0000313" key="7">
    <source>
        <dbReference type="EMBL" id="THU40342.1"/>
    </source>
</evidence>
<evidence type="ECO:0000313" key="8">
    <source>
        <dbReference type="Proteomes" id="UP000306918"/>
    </source>
</evidence>
<dbReference type="Gene3D" id="3.20.20.70">
    <property type="entry name" value="Aldolase class I"/>
    <property type="match status" value="1"/>
</dbReference>
<dbReference type="RefSeq" id="WP_136577095.1">
    <property type="nucleotide sequence ID" value="NZ_STFF01000002.1"/>
</dbReference>
<keyword evidence="4" id="KW-0408">Iron</keyword>
<dbReference type="OrthoDB" id="9808591at2"/>
<evidence type="ECO:0000256" key="4">
    <source>
        <dbReference type="ARBA" id="ARBA00023004"/>
    </source>
</evidence>
<dbReference type="PANTHER" id="PTHR43273:SF8">
    <property type="entry name" value="RADICAL SAM DOMAIN PROTEIN"/>
    <property type="match status" value="1"/>
</dbReference>
<dbReference type="InterPro" id="IPR007197">
    <property type="entry name" value="rSAM"/>
</dbReference>
<dbReference type="Pfam" id="PF04055">
    <property type="entry name" value="Radical_SAM"/>
    <property type="match status" value="1"/>
</dbReference>
<dbReference type="InterPro" id="IPR058240">
    <property type="entry name" value="rSAM_sf"/>
</dbReference>
<comment type="caution">
    <text evidence="7">The sequence shown here is derived from an EMBL/GenBank/DDBJ whole genome shotgun (WGS) entry which is preliminary data.</text>
</comment>
<sequence>MKRVTCFVLKSASRCNLNCSYCYMYNLGDTTYKDQPKYMSLDTVTALAKRLHSYGQAASIRRMQIVFHGGEPLLLGREYFESCLAIFKNEAPGISFSFIVQTNGVNLDQTWYEWMKVHNVKVGISIDGPQQYHDAFRVFHNGKGSYVQVARAVRQGIGNGLMGILSVLNLRIPAREYYEEMKNLGIESLNLLFPDGHYDRLPEGMAPEQLDDDDYTPFANWLIELFLLWKNDKQRPAIKLFENLLQILLGDEHIGNQAFGLQTNGVLIIETNGAIEVADSLRACYEGITRNHFNVHSHGIEDIFGDRVFDVYYHSHEMVCEKCLNCPVYEFCGGGFLGNRFANKNGFDNPTIYCRDIIRLISFLQNDLINGLPYDAARNSGIEKVSFEEILQELKKAPDITISSSLKQKLTSFKQPDLLCN</sequence>
<evidence type="ECO:0000256" key="3">
    <source>
        <dbReference type="ARBA" id="ARBA00022723"/>
    </source>
</evidence>
<keyword evidence="2" id="KW-0949">S-adenosyl-L-methionine</keyword>
<dbReference type="GO" id="GO:0051536">
    <property type="term" value="F:iron-sulfur cluster binding"/>
    <property type="evidence" value="ECO:0007669"/>
    <property type="project" value="UniProtKB-KW"/>
</dbReference>
<name>A0A4S8I2Z1_9BACT</name>
<keyword evidence="3" id="KW-0479">Metal-binding</keyword>
<comment type="cofactor">
    <cofactor evidence="1">
        <name>[4Fe-4S] cluster</name>
        <dbReference type="ChEBI" id="CHEBI:49883"/>
    </cofactor>
</comment>
<accession>A0A4S8I2Z1</accession>
<evidence type="ECO:0000256" key="2">
    <source>
        <dbReference type="ARBA" id="ARBA00022691"/>
    </source>
</evidence>
<dbReference type="InterPro" id="IPR023867">
    <property type="entry name" value="Sulphatase_maturase_rSAM"/>
</dbReference>
<dbReference type="GO" id="GO:0046872">
    <property type="term" value="F:metal ion binding"/>
    <property type="evidence" value="ECO:0007669"/>
    <property type="project" value="UniProtKB-KW"/>
</dbReference>
<dbReference type="EMBL" id="STFF01000002">
    <property type="protein sequence ID" value="THU40342.1"/>
    <property type="molecule type" value="Genomic_DNA"/>
</dbReference>
<dbReference type="PROSITE" id="PS51918">
    <property type="entry name" value="RADICAL_SAM"/>
    <property type="match status" value="1"/>
</dbReference>
<dbReference type="GO" id="GO:0016491">
    <property type="term" value="F:oxidoreductase activity"/>
    <property type="evidence" value="ECO:0007669"/>
    <property type="project" value="InterPro"/>
</dbReference>
<organism evidence="7 8">
    <name type="scientific">Niastella caeni</name>
    <dbReference type="NCBI Taxonomy" id="2569763"/>
    <lineage>
        <taxon>Bacteria</taxon>
        <taxon>Pseudomonadati</taxon>
        <taxon>Bacteroidota</taxon>
        <taxon>Chitinophagia</taxon>
        <taxon>Chitinophagales</taxon>
        <taxon>Chitinophagaceae</taxon>
        <taxon>Niastella</taxon>
    </lineage>
</organism>
<dbReference type="SFLD" id="SFLDG01072">
    <property type="entry name" value="dehydrogenase_like"/>
    <property type="match status" value="1"/>
</dbReference>
<feature type="domain" description="Radical SAM core" evidence="6">
    <location>
        <begin position="1"/>
        <end position="228"/>
    </location>
</feature>
<reference evidence="7 8" key="1">
    <citation type="submission" date="2019-04" db="EMBL/GenBank/DDBJ databases">
        <title>Niastella caeni sp. nov., isolated from activated sludge.</title>
        <authorList>
            <person name="Sheng M."/>
        </authorList>
    </citation>
    <scope>NUCLEOTIDE SEQUENCE [LARGE SCALE GENOMIC DNA]</scope>
    <source>
        <strain evidence="7 8">HX-2-15</strain>
    </source>
</reference>
<gene>
    <name evidence="7" type="ORF">FAM09_10770</name>
</gene>
<dbReference type="PANTHER" id="PTHR43273">
    <property type="entry name" value="ANAEROBIC SULFATASE-MATURATING ENZYME HOMOLOG ASLB-RELATED"/>
    <property type="match status" value="1"/>
</dbReference>
<dbReference type="SUPFAM" id="SSF102114">
    <property type="entry name" value="Radical SAM enzymes"/>
    <property type="match status" value="1"/>
</dbReference>
<dbReference type="Proteomes" id="UP000306918">
    <property type="component" value="Unassembled WGS sequence"/>
</dbReference>
<dbReference type="InterPro" id="IPR013785">
    <property type="entry name" value="Aldolase_TIM"/>
</dbReference>
<dbReference type="AlphaFoldDB" id="A0A4S8I2Z1"/>
<proteinExistence type="predicted"/>
<keyword evidence="8" id="KW-1185">Reference proteome</keyword>
<dbReference type="SFLD" id="SFLDG01386">
    <property type="entry name" value="main_SPASM_domain-containing"/>
    <property type="match status" value="1"/>
</dbReference>
<protein>
    <submittedName>
        <fullName evidence="7">Radical SAM protein</fullName>
    </submittedName>
</protein>
<evidence type="ECO:0000259" key="6">
    <source>
        <dbReference type="PROSITE" id="PS51918"/>
    </source>
</evidence>
<dbReference type="CDD" id="cd01335">
    <property type="entry name" value="Radical_SAM"/>
    <property type="match status" value="1"/>
</dbReference>